<evidence type="ECO:0008006" key="5">
    <source>
        <dbReference type="Google" id="ProtNLM"/>
    </source>
</evidence>
<dbReference type="Proteomes" id="UP000077069">
    <property type="component" value="Unassembled WGS sequence"/>
</dbReference>
<dbReference type="AlphaFoldDB" id="A0A177CUP6"/>
<evidence type="ECO:0000256" key="1">
    <source>
        <dbReference type="ARBA" id="ARBA00004123"/>
    </source>
</evidence>
<dbReference type="Pfam" id="PF11951">
    <property type="entry name" value="Fungal_trans_2"/>
    <property type="match status" value="1"/>
</dbReference>
<gene>
    <name evidence="3" type="ORF">CC84DRAFT_1194182</name>
</gene>
<keyword evidence="4" id="KW-1185">Reference proteome</keyword>
<reference evidence="3 4" key="1">
    <citation type="submission" date="2016-05" db="EMBL/GenBank/DDBJ databases">
        <title>Comparative analysis of secretome profiles of manganese(II)-oxidizing ascomycete fungi.</title>
        <authorList>
            <consortium name="DOE Joint Genome Institute"/>
            <person name="Zeiner C.A."/>
            <person name="Purvine S.O."/>
            <person name="Zink E.M."/>
            <person name="Wu S."/>
            <person name="Pasa-Tolic L."/>
            <person name="Chaput D.L."/>
            <person name="Haridas S."/>
            <person name="Grigoriev I.V."/>
            <person name="Santelli C.M."/>
            <person name="Hansel C.M."/>
        </authorList>
    </citation>
    <scope>NUCLEOTIDE SEQUENCE [LARGE SCALE GENOMIC DNA]</scope>
    <source>
        <strain evidence="3 4">AP3s5-JAC2a</strain>
    </source>
</reference>
<keyword evidence="2" id="KW-0539">Nucleus</keyword>
<evidence type="ECO:0000313" key="3">
    <source>
        <dbReference type="EMBL" id="OAG10931.1"/>
    </source>
</evidence>
<evidence type="ECO:0000256" key="2">
    <source>
        <dbReference type="ARBA" id="ARBA00023242"/>
    </source>
</evidence>
<dbReference type="GO" id="GO:0003700">
    <property type="term" value="F:DNA-binding transcription factor activity"/>
    <property type="evidence" value="ECO:0007669"/>
    <property type="project" value="TreeGrafter"/>
</dbReference>
<dbReference type="OrthoDB" id="5130013at2759"/>
<sequence length="488" mass="54981">MTNPISHTTGYRYAAPICAHPKSSKPDTEGKERGLQLSWPFGSQHRRAIVSKGPVGIDTVHVREILHTSSEDIQRHSHLTQGSFDKSEWQVLELAIPLVPAVKVEVENQDRFQYFQHTASKALAILGHEPKALGNVLIRIALASNTSSAKAVRECILAYSALHRHGIHPQAVESKIAGLNALKVASFTEPNGIDNLEAIQHVAAGMLLLSFEIHLSICTSDDWTKYLCGVKNIIRAAGLDTLDQDQDLAILLDWVYYQDVLARFSLRHWYRQYGKPALNLITVTCTPADTTLHMTDWIDQSMRRKSANLNLISLLSELCDAVPKPLCGLPYSEVDERKRFLEILEWKIRNLEPSPVAYDHERSPLIMELYKLAMLVYLHRVTAGQLKQTVNMQFQIDRAFEILLQLGSCERQFPVFVFGCEARTDAQRAIILDTMSRTESSVSSRSLNHARLLLQAIWAQDDLAEGKTLYWKKISYVISCCTIPPSFT</sequence>
<protein>
    <recommendedName>
        <fullName evidence="5">Transcription factor domain-containing protein</fullName>
    </recommendedName>
</protein>
<organism evidence="3 4">
    <name type="scientific">Paraphaeosphaeria sporulosa</name>
    <dbReference type="NCBI Taxonomy" id="1460663"/>
    <lineage>
        <taxon>Eukaryota</taxon>
        <taxon>Fungi</taxon>
        <taxon>Dikarya</taxon>
        <taxon>Ascomycota</taxon>
        <taxon>Pezizomycotina</taxon>
        <taxon>Dothideomycetes</taxon>
        <taxon>Pleosporomycetidae</taxon>
        <taxon>Pleosporales</taxon>
        <taxon>Massarineae</taxon>
        <taxon>Didymosphaeriaceae</taxon>
        <taxon>Paraphaeosphaeria</taxon>
    </lineage>
</organism>
<name>A0A177CUP6_9PLEO</name>
<dbReference type="STRING" id="1460663.A0A177CUP6"/>
<dbReference type="InterPro" id="IPR021858">
    <property type="entry name" value="Fun_TF"/>
</dbReference>
<dbReference type="GO" id="GO:0000976">
    <property type="term" value="F:transcription cis-regulatory region binding"/>
    <property type="evidence" value="ECO:0007669"/>
    <property type="project" value="TreeGrafter"/>
</dbReference>
<dbReference type="EMBL" id="KV441549">
    <property type="protein sequence ID" value="OAG10931.1"/>
    <property type="molecule type" value="Genomic_DNA"/>
</dbReference>
<dbReference type="PANTHER" id="PTHR37534">
    <property type="entry name" value="TRANSCRIPTIONAL ACTIVATOR PROTEIN UGA3"/>
    <property type="match status" value="1"/>
</dbReference>
<evidence type="ECO:0000313" key="4">
    <source>
        <dbReference type="Proteomes" id="UP000077069"/>
    </source>
</evidence>
<dbReference type="GO" id="GO:0005634">
    <property type="term" value="C:nucleus"/>
    <property type="evidence" value="ECO:0007669"/>
    <property type="project" value="UniProtKB-SubCell"/>
</dbReference>
<proteinExistence type="predicted"/>
<dbReference type="RefSeq" id="XP_018041296.1">
    <property type="nucleotide sequence ID" value="XM_018181339.1"/>
</dbReference>
<accession>A0A177CUP6</accession>
<dbReference type="InParanoid" id="A0A177CUP6"/>
<comment type="subcellular location">
    <subcellularLocation>
        <location evidence="1">Nucleus</location>
    </subcellularLocation>
</comment>
<dbReference type="PANTHER" id="PTHR37534:SF39">
    <property type="entry name" value="TRANSCRIPTION FACTOR DOMAIN-CONTAINING PROTEIN"/>
    <property type="match status" value="1"/>
</dbReference>
<dbReference type="GO" id="GO:0045944">
    <property type="term" value="P:positive regulation of transcription by RNA polymerase II"/>
    <property type="evidence" value="ECO:0007669"/>
    <property type="project" value="TreeGrafter"/>
</dbReference>
<dbReference type="GeneID" id="28764825"/>